<dbReference type="RefSeq" id="WP_134484977.1">
    <property type="nucleotide sequence ID" value="NZ_LR216287.1"/>
</dbReference>
<dbReference type="Gene3D" id="3.40.1000.10">
    <property type="entry name" value="Mog1/PsbP, alpha/beta/alpha sandwich"/>
    <property type="match status" value="1"/>
</dbReference>
<organism evidence="1 2">
    <name type="scientific">Candidatus Nitrosocosmicus franklandianus</name>
    <dbReference type="NCBI Taxonomy" id="1798806"/>
    <lineage>
        <taxon>Archaea</taxon>
        <taxon>Nitrososphaerota</taxon>
        <taxon>Nitrososphaeria</taxon>
        <taxon>Nitrososphaerales</taxon>
        <taxon>Nitrososphaeraceae</taxon>
        <taxon>Candidatus Nitrosocosmicus</taxon>
    </lineage>
</organism>
<protein>
    <recommendedName>
        <fullName evidence="3">PsbP C-terminal domain-containing protein</fullName>
    </recommendedName>
</protein>
<reference evidence="1 2" key="1">
    <citation type="submission" date="2019-02" db="EMBL/GenBank/DDBJ databases">
        <authorList>
            <person name="Lehtovirta-Morley E L."/>
        </authorList>
    </citation>
    <scope>NUCLEOTIDE SEQUENCE [LARGE SCALE GENOMIC DNA]</scope>
    <source>
        <strain evidence="1">NFRAN1</strain>
    </source>
</reference>
<dbReference type="GeneID" id="39421747"/>
<gene>
    <name evidence="1" type="ORF">NFRAN_2588</name>
</gene>
<evidence type="ECO:0000313" key="2">
    <source>
        <dbReference type="Proteomes" id="UP000294299"/>
    </source>
</evidence>
<dbReference type="KEGG" id="nfn:NFRAN_2588"/>
<accession>A0A484ICS8</accession>
<dbReference type="EMBL" id="LR216287">
    <property type="protein sequence ID" value="VFJ14910.1"/>
    <property type="molecule type" value="Genomic_DNA"/>
</dbReference>
<sequence length="171" mass="19450">MTLRTFDSPEFKIDYPSSWEIAPRNSTFPYYSSNTIVVLKPTGETNPLNITYLNISPLPIGTSLNPTAQSISRDNNSLNEIVSEEIAFLQDPESFYGDLNVEILDNNSTTVDKLPAKQFSYLIHELGTFDMETIVVHNDKQYQMHFTTPVLYASETLPKVKQIIQSFKFNT</sequence>
<dbReference type="Proteomes" id="UP000294299">
    <property type="component" value="Chromosome NFRAN"/>
</dbReference>
<keyword evidence="2" id="KW-1185">Reference proteome</keyword>
<dbReference type="AlphaFoldDB" id="A0A484ICS8"/>
<evidence type="ECO:0008006" key="3">
    <source>
        <dbReference type="Google" id="ProtNLM"/>
    </source>
</evidence>
<evidence type="ECO:0000313" key="1">
    <source>
        <dbReference type="EMBL" id="VFJ14910.1"/>
    </source>
</evidence>
<dbReference type="OrthoDB" id="10995at2157"/>
<name>A0A484ICS8_9ARCH</name>
<proteinExistence type="predicted"/>